<dbReference type="AlphaFoldDB" id="A0AAW1KEN6"/>
<organism evidence="5 6">
    <name type="scientific">Saponaria officinalis</name>
    <name type="common">Common soapwort</name>
    <name type="synonym">Lychnis saponaria</name>
    <dbReference type="NCBI Taxonomy" id="3572"/>
    <lineage>
        <taxon>Eukaryota</taxon>
        <taxon>Viridiplantae</taxon>
        <taxon>Streptophyta</taxon>
        <taxon>Embryophyta</taxon>
        <taxon>Tracheophyta</taxon>
        <taxon>Spermatophyta</taxon>
        <taxon>Magnoliopsida</taxon>
        <taxon>eudicotyledons</taxon>
        <taxon>Gunneridae</taxon>
        <taxon>Pentapetalae</taxon>
        <taxon>Caryophyllales</taxon>
        <taxon>Caryophyllaceae</taxon>
        <taxon>Caryophylleae</taxon>
        <taxon>Saponaria</taxon>
    </lineage>
</organism>
<dbReference type="EMBL" id="JBDFQZ010000006">
    <property type="protein sequence ID" value="KAK9716264.1"/>
    <property type="molecule type" value="Genomic_DNA"/>
</dbReference>
<proteinExistence type="inferred from homology"/>
<dbReference type="PANTHER" id="PTHR46598">
    <property type="entry name" value="BNAC05G43320D PROTEIN"/>
    <property type="match status" value="1"/>
</dbReference>
<evidence type="ECO:0000259" key="4">
    <source>
        <dbReference type="Pfam" id="PF25245"/>
    </source>
</evidence>
<evidence type="ECO:0000256" key="1">
    <source>
        <dbReference type="ARBA" id="ARBA00007626"/>
    </source>
</evidence>
<keyword evidence="2" id="KW-0677">Repeat</keyword>
<evidence type="ECO:0000313" key="6">
    <source>
        <dbReference type="Proteomes" id="UP001443914"/>
    </source>
</evidence>
<feature type="repeat" description="PPR" evidence="3">
    <location>
        <begin position="458"/>
        <end position="492"/>
    </location>
</feature>
<dbReference type="InterPro" id="IPR057440">
    <property type="entry name" value="At1g68980-like_TPR"/>
</dbReference>
<evidence type="ECO:0000256" key="3">
    <source>
        <dbReference type="PROSITE-ProRule" id="PRU00708"/>
    </source>
</evidence>
<feature type="domain" description="At1g68980-like TPR repeats" evidence="4">
    <location>
        <begin position="64"/>
        <end position="165"/>
    </location>
</feature>
<dbReference type="PANTHER" id="PTHR46598:SF3">
    <property type="entry name" value="OS07G0495300 PROTEIN"/>
    <property type="match status" value="1"/>
</dbReference>
<gene>
    <name evidence="5" type="ORF">RND81_06G222300</name>
</gene>
<dbReference type="Pfam" id="PF01535">
    <property type="entry name" value="PPR"/>
    <property type="match status" value="2"/>
</dbReference>
<name>A0AAW1KEN6_SAPOF</name>
<accession>A0AAW1KEN6</accession>
<comment type="caution">
    <text evidence="5">The sequence shown here is derived from an EMBL/GenBank/DDBJ whole genome shotgun (WGS) entry which is preliminary data.</text>
</comment>
<sequence length="698" mass="79876">MHIRPMKLSGLDFRFFVNASAYVARVVTNGESIAKNSVGLHLERFCTNTPQKRPLWGGSSNDVLLKKLENALLVCKDDEVWNIFRKFKTLYGFPPPSFISKLICGLSYSSESRSLPKACNIVFKIAKENSTSLQTDSLSRLCLSLARAQMPIPASKILRLMLVKTIPPKMDLLSLVFMHMVKTDAGTHLASNILLEFCDHYRHLSAKRSECAVSMKPSTIVFNIVLEACIKLGSSLKAEQIIEAMARVGVVADLHSVLLFIYVYELNGQRDELKKFKEYIDRVSVPLSQHYYPFYDRLLRLHFKFDDIDSAAKLVDDIYFHWGSHPLKQNTDLTRPCLVPIGSPYLLEALKNQVVFELLRKDSLFHVNGDGDDDELIVLKDGNLILTSKGLAQLIVKFKKSERIGDLSKLLTAIEQKSGNTQDDSICCDVIHACVYSGFLETAHDILDDMEIANVSIPEKTYMLLLNAYCREKMPKEAEALAKQIKRAALVVDPSDETIVSDCLRGVINGSGVNLTAPTSNRQSELTVHLIRETRKDDTALSRVYVLNSSIYFFCKAKMLEDARKIYKKMQAINIQPTVQTFAYLIQAYSSLEDYREITFLWGDIKRYMVRGRSLVHRDLYELLLINFLRGGYFERVLEILGLMKDHGMYADRWLYRDEFLRRHKNLYRKLKATDARTEAQRSRIEHVKAFRMWVRNN</sequence>
<keyword evidence="6" id="KW-1185">Reference proteome</keyword>
<evidence type="ECO:0000313" key="5">
    <source>
        <dbReference type="EMBL" id="KAK9716264.1"/>
    </source>
</evidence>
<evidence type="ECO:0000256" key="2">
    <source>
        <dbReference type="ARBA" id="ARBA00022737"/>
    </source>
</evidence>
<dbReference type="PROSITE" id="PS51375">
    <property type="entry name" value="PPR"/>
    <property type="match status" value="3"/>
</dbReference>
<dbReference type="InterPro" id="IPR002885">
    <property type="entry name" value="PPR_rpt"/>
</dbReference>
<dbReference type="InterPro" id="IPR011990">
    <property type="entry name" value="TPR-like_helical_dom_sf"/>
</dbReference>
<reference evidence="5" key="1">
    <citation type="submission" date="2024-03" db="EMBL/GenBank/DDBJ databases">
        <title>WGS assembly of Saponaria officinalis var. Norfolk2.</title>
        <authorList>
            <person name="Jenkins J."/>
            <person name="Shu S."/>
            <person name="Grimwood J."/>
            <person name="Barry K."/>
            <person name="Goodstein D."/>
            <person name="Schmutz J."/>
            <person name="Leebens-Mack J."/>
            <person name="Osbourn A."/>
        </authorList>
    </citation>
    <scope>NUCLEOTIDE SEQUENCE [LARGE SCALE GENOMIC DNA]</scope>
    <source>
        <strain evidence="5">JIC</strain>
    </source>
</reference>
<dbReference type="Pfam" id="PF25245">
    <property type="entry name" value="TPR_At1g68980"/>
    <property type="match status" value="1"/>
</dbReference>
<dbReference type="Pfam" id="PF13812">
    <property type="entry name" value="PPR_3"/>
    <property type="match status" value="1"/>
</dbReference>
<feature type="repeat" description="PPR" evidence="3">
    <location>
        <begin position="543"/>
        <end position="577"/>
    </location>
</feature>
<protein>
    <recommendedName>
        <fullName evidence="4">At1g68980-like TPR repeats domain-containing protein</fullName>
    </recommendedName>
</protein>
<comment type="similarity">
    <text evidence="1">Belongs to the PPR family. P subfamily.</text>
</comment>
<dbReference type="Proteomes" id="UP001443914">
    <property type="component" value="Unassembled WGS sequence"/>
</dbReference>
<dbReference type="Gene3D" id="1.25.40.10">
    <property type="entry name" value="Tetratricopeptide repeat domain"/>
    <property type="match status" value="3"/>
</dbReference>
<dbReference type="NCBIfam" id="TIGR00756">
    <property type="entry name" value="PPR"/>
    <property type="match status" value="1"/>
</dbReference>
<feature type="repeat" description="PPR" evidence="3">
    <location>
        <begin position="218"/>
        <end position="252"/>
    </location>
</feature>